<reference evidence="3 4" key="1">
    <citation type="submission" date="2019-03" db="EMBL/GenBank/DDBJ databases">
        <authorList>
            <person name="Kim M.K.M."/>
        </authorList>
    </citation>
    <scope>NUCLEOTIDE SEQUENCE [LARGE SCALE GENOMIC DNA]</scope>
    <source>
        <strain evidence="3 4">17J68-15</strain>
    </source>
</reference>
<gene>
    <name evidence="3" type="ORF">E0486_09575</name>
</gene>
<keyword evidence="4" id="KW-1185">Reference proteome</keyword>
<accession>A0A4R4DZC4</accession>
<evidence type="ECO:0000313" key="3">
    <source>
        <dbReference type="EMBL" id="TCZ71789.1"/>
    </source>
</evidence>
<feature type="signal peptide" evidence="1">
    <location>
        <begin position="1"/>
        <end position="19"/>
    </location>
</feature>
<sequence length="312" mass="35479">MKRHLNLLYLALLALPAAAQKIEQTLDYKLKPTQKAPRYYSIMEKKGDRWHRELYYLPERSQAMQGDFLDAEATLPDGEHLWYGSNRLLERVEHYAAGKEQGVFLRYNIKGELIDSANFAGGWRMGLGLRWNDDGYLTDSSWFDGSGNGRVVRRYPSGMLSATGRYVRDTARDGRWLFYHDNGQLQAEVDFTDNKPTACRNFTPGGAPGDPALCIEREAAFPGGHSGWAQYLMRQLRAPNDARPGLYTVRCRFVVNKDGTLSDFDIVTSQGPLFDNEVLRLMKASPKWVPAVQFGRYVKAYLTQPVSFMISE</sequence>
<dbReference type="EMBL" id="SKFH01000012">
    <property type="protein sequence ID" value="TCZ71789.1"/>
    <property type="molecule type" value="Genomic_DNA"/>
</dbReference>
<dbReference type="Pfam" id="PF03544">
    <property type="entry name" value="TonB_C"/>
    <property type="match status" value="1"/>
</dbReference>
<comment type="caution">
    <text evidence="3">The sequence shown here is derived from an EMBL/GenBank/DDBJ whole genome shotgun (WGS) entry which is preliminary data.</text>
</comment>
<dbReference type="Gene3D" id="3.90.930.1">
    <property type="match status" value="1"/>
</dbReference>
<dbReference type="SUPFAM" id="SSF74653">
    <property type="entry name" value="TolA/TonB C-terminal domain"/>
    <property type="match status" value="1"/>
</dbReference>
<feature type="chain" id="PRO_5020636508" description="TonB C-terminal domain-containing protein" evidence="1">
    <location>
        <begin position="20"/>
        <end position="312"/>
    </location>
</feature>
<evidence type="ECO:0000259" key="2">
    <source>
        <dbReference type="Pfam" id="PF03544"/>
    </source>
</evidence>
<feature type="domain" description="TonB C-terminal" evidence="2">
    <location>
        <begin position="248"/>
        <end position="308"/>
    </location>
</feature>
<dbReference type="Gene3D" id="3.30.1150.10">
    <property type="match status" value="1"/>
</dbReference>
<dbReference type="GO" id="GO:0098797">
    <property type="term" value="C:plasma membrane protein complex"/>
    <property type="evidence" value="ECO:0007669"/>
    <property type="project" value="TreeGrafter"/>
</dbReference>
<dbReference type="OrthoDB" id="1524045at2"/>
<dbReference type="AlphaFoldDB" id="A0A4R4DZC4"/>
<evidence type="ECO:0000313" key="4">
    <source>
        <dbReference type="Proteomes" id="UP000295164"/>
    </source>
</evidence>
<proteinExistence type="predicted"/>
<dbReference type="PANTHER" id="PTHR33446:SF2">
    <property type="entry name" value="PROTEIN TONB"/>
    <property type="match status" value="1"/>
</dbReference>
<dbReference type="Proteomes" id="UP000295164">
    <property type="component" value="Unassembled WGS sequence"/>
</dbReference>
<dbReference type="SUPFAM" id="SSF82185">
    <property type="entry name" value="Histone H3 K4-specific methyltransferase SET7/9 N-terminal domain"/>
    <property type="match status" value="1"/>
</dbReference>
<evidence type="ECO:0000256" key="1">
    <source>
        <dbReference type="SAM" id="SignalP"/>
    </source>
</evidence>
<keyword evidence="1" id="KW-0732">Signal</keyword>
<organism evidence="3 4">
    <name type="scientific">Flaviaesturariibacter aridisoli</name>
    <dbReference type="NCBI Taxonomy" id="2545761"/>
    <lineage>
        <taxon>Bacteria</taxon>
        <taxon>Pseudomonadati</taxon>
        <taxon>Bacteroidota</taxon>
        <taxon>Chitinophagia</taxon>
        <taxon>Chitinophagales</taxon>
        <taxon>Chitinophagaceae</taxon>
        <taxon>Flaviaestuariibacter</taxon>
    </lineage>
</organism>
<dbReference type="RefSeq" id="WP_131851942.1">
    <property type="nucleotide sequence ID" value="NZ_SKFH01000012.1"/>
</dbReference>
<protein>
    <recommendedName>
        <fullName evidence="2">TonB C-terminal domain-containing protein</fullName>
    </recommendedName>
</protein>
<dbReference type="GO" id="GO:0055085">
    <property type="term" value="P:transmembrane transport"/>
    <property type="evidence" value="ECO:0007669"/>
    <property type="project" value="InterPro"/>
</dbReference>
<dbReference type="GO" id="GO:0031992">
    <property type="term" value="F:energy transducer activity"/>
    <property type="evidence" value="ECO:0007669"/>
    <property type="project" value="TreeGrafter"/>
</dbReference>
<dbReference type="InterPro" id="IPR037682">
    <property type="entry name" value="TonB_C"/>
</dbReference>
<name>A0A4R4DZC4_9BACT</name>
<dbReference type="PANTHER" id="PTHR33446">
    <property type="entry name" value="PROTEIN TONB-RELATED"/>
    <property type="match status" value="1"/>
</dbReference>
<dbReference type="InterPro" id="IPR051045">
    <property type="entry name" value="TonB-dependent_transducer"/>
</dbReference>